<evidence type="ECO:0000313" key="1">
    <source>
        <dbReference type="EMBL" id="JAD33692.1"/>
    </source>
</evidence>
<sequence>MLLLLQLKTHLSNTDPHGQLPKGKYTGHLNARSFNKINELVIVSLKCFT</sequence>
<dbReference type="EMBL" id="GBRH01264203">
    <property type="protein sequence ID" value="JAD33692.1"/>
    <property type="molecule type" value="Transcribed_RNA"/>
</dbReference>
<proteinExistence type="predicted"/>
<dbReference type="AlphaFoldDB" id="A0A0A8ZFP5"/>
<organism evidence="1">
    <name type="scientific">Arundo donax</name>
    <name type="common">Giant reed</name>
    <name type="synonym">Donax arundinaceus</name>
    <dbReference type="NCBI Taxonomy" id="35708"/>
    <lineage>
        <taxon>Eukaryota</taxon>
        <taxon>Viridiplantae</taxon>
        <taxon>Streptophyta</taxon>
        <taxon>Embryophyta</taxon>
        <taxon>Tracheophyta</taxon>
        <taxon>Spermatophyta</taxon>
        <taxon>Magnoliopsida</taxon>
        <taxon>Liliopsida</taxon>
        <taxon>Poales</taxon>
        <taxon>Poaceae</taxon>
        <taxon>PACMAD clade</taxon>
        <taxon>Arundinoideae</taxon>
        <taxon>Arundineae</taxon>
        <taxon>Arundo</taxon>
    </lineage>
</organism>
<accession>A0A0A8ZFP5</accession>
<name>A0A0A8ZFP5_ARUDO</name>
<reference evidence="1" key="1">
    <citation type="submission" date="2014-09" db="EMBL/GenBank/DDBJ databases">
        <authorList>
            <person name="Magalhaes I.L.F."/>
            <person name="Oliveira U."/>
            <person name="Santos F.R."/>
            <person name="Vidigal T.H.D.A."/>
            <person name="Brescovit A.D."/>
            <person name="Santos A.J."/>
        </authorList>
    </citation>
    <scope>NUCLEOTIDE SEQUENCE</scope>
    <source>
        <tissue evidence="1">Shoot tissue taken approximately 20 cm above the soil surface</tissue>
    </source>
</reference>
<protein>
    <submittedName>
        <fullName evidence="1">Uncharacterized protein</fullName>
    </submittedName>
</protein>
<reference evidence="1" key="2">
    <citation type="journal article" date="2015" name="Data Brief">
        <title>Shoot transcriptome of the giant reed, Arundo donax.</title>
        <authorList>
            <person name="Barrero R.A."/>
            <person name="Guerrero F.D."/>
            <person name="Moolhuijzen P."/>
            <person name="Goolsby J.A."/>
            <person name="Tidwell J."/>
            <person name="Bellgard S.E."/>
            <person name="Bellgard M.I."/>
        </authorList>
    </citation>
    <scope>NUCLEOTIDE SEQUENCE</scope>
    <source>
        <tissue evidence="1">Shoot tissue taken approximately 20 cm above the soil surface</tissue>
    </source>
</reference>